<name>A0ABX1DVL2_9HYPH</name>
<gene>
    <name evidence="2" type="ORF">HED52_19195</name>
</gene>
<dbReference type="EMBL" id="JAAVLR010000002">
    <property type="protein sequence ID" value="NKC28952.1"/>
    <property type="molecule type" value="Genomic_DNA"/>
</dbReference>
<dbReference type="Proteomes" id="UP000568486">
    <property type="component" value="Unassembled WGS sequence"/>
</dbReference>
<evidence type="ECO:0000313" key="2">
    <source>
        <dbReference type="EMBL" id="NKC28952.1"/>
    </source>
</evidence>
<sequence>MLEQKSAGLTKDTLFKKPLSRMEAKNAITDKTAKAILQHEKAAVDAKTERLKAARLERDRRARSRSVQSYKRMN</sequence>
<organism evidence="2 3">
    <name type="scientific">Brucella ciceri</name>
    <dbReference type="NCBI Taxonomy" id="391287"/>
    <lineage>
        <taxon>Bacteria</taxon>
        <taxon>Pseudomonadati</taxon>
        <taxon>Pseudomonadota</taxon>
        <taxon>Alphaproteobacteria</taxon>
        <taxon>Hyphomicrobiales</taxon>
        <taxon>Brucellaceae</taxon>
        <taxon>Brucella/Ochrobactrum group</taxon>
        <taxon>Brucella</taxon>
    </lineage>
</organism>
<accession>A0ABX1DVL2</accession>
<keyword evidence="3" id="KW-1185">Reference proteome</keyword>
<reference evidence="2 3" key="1">
    <citation type="submission" date="2020-03" db="EMBL/GenBank/DDBJ databases">
        <title>Whole genome sequencing of clinical and environmental type strains of Ochrobactrum.</title>
        <authorList>
            <person name="Dharne M."/>
        </authorList>
    </citation>
    <scope>NUCLEOTIDE SEQUENCE [LARGE SCALE GENOMIC DNA]</scope>
    <source>
        <strain evidence="2 3">DSM 22292</strain>
    </source>
</reference>
<protein>
    <submittedName>
        <fullName evidence="2">Uncharacterized protein</fullName>
    </submittedName>
</protein>
<proteinExistence type="predicted"/>
<evidence type="ECO:0000313" key="3">
    <source>
        <dbReference type="Proteomes" id="UP000568486"/>
    </source>
</evidence>
<evidence type="ECO:0000256" key="1">
    <source>
        <dbReference type="SAM" id="MobiDB-lite"/>
    </source>
</evidence>
<feature type="region of interest" description="Disordered" evidence="1">
    <location>
        <begin position="55"/>
        <end position="74"/>
    </location>
</feature>
<comment type="caution">
    <text evidence="2">The sequence shown here is derived from an EMBL/GenBank/DDBJ whole genome shotgun (WGS) entry which is preliminary data.</text>
</comment>